<dbReference type="PROSITE" id="PS50405">
    <property type="entry name" value="GST_CTER"/>
    <property type="match status" value="1"/>
</dbReference>
<dbReference type="PANTHER" id="PTHR43986:SF1">
    <property type="entry name" value="ELONGATION FACTOR 1-GAMMA"/>
    <property type="match status" value="1"/>
</dbReference>
<dbReference type="Gene3D" id="3.30.70.1010">
    <property type="entry name" value="Translation elongation factor EF1B, gamma chain, conserved domain"/>
    <property type="match status" value="1"/>
</dbReference>
<dbReference type="InterPro" id="IPR010987">
    <property type="entry name" value="Glutathione-S-Trfase_C-like"/>
</dbReference>
<evidence type="ECO:0000313" key="8">
    <source>
        <dbReference type="EMBL" id="KAF9484197.1"/>
    </source>
</evidence>
<feature type="domain" description="GST N-terminal" evidence="6">
    <location>
        <begin position="3"/>
        <end position="85"/>
    </location>
</feature>
<evidence type="ECO:0000256" key="2">
    <source>
        <dbReference type="ARBA" id="ARBA00022917"/>
    </source>
</evidence>
<dbReference type="InterPro" id="IPR036282">
    <property type="entry name" value="Glutathione-S-Trfase_C_sf"/>
</dbReference>
<dbReference type="CDD" id="cd03181">
    <property type="entry name" value="GST_C_EF1Bgamma_like"/>
    <property type="match status" value="1"/>
</dbReference>
<dbReference type="EMBL" id="MU155146">
    <property type="protein sequence ID" value="KAF9484197.1"/>
    <property type="molecule type" value="Genomic_DNA"/>
</dbReference>
<dbReference type="SUPFAM" id="SSF52833">
    <property type="entry name" value="Thioredoxin-like"/>
    <property type="match status" value="1"/>
</dbReference>
<dbReference type="SFLD" id="SFLDS00019">
    <property type="entry name" value="Glutathione_Transferase_(cytos"/>
    <property type="match status" value="1"/>
</dbReference>
<dbReference type="InterPro" id="IPR040079">
    <property type="entry name" value="Glutathione_S-Trfase"/>
</dbReference>
<dbReference type="AlphaFoldDB" id="A0A9P5Z9Q8"/>
<evidence type="ECO:0000259" key="6">
    <source>
        <dbReference type="PROSITE" id="PS50404"/>
    </source>
</evidence>
<evidence type="ECO:0000256" key="4">
    <source>
        <dbReference type="SAM" id="MobiDB-lite"/>
    </source>
</evidence>
<dbReference type="OrthoDB" id="249703at2759"/>
<dbReference type="Pfam" id="PF00647">
    <property type="entry name" value="EF1G"/>
    <property type="match status" value="1"/>
</dbReference>
<dbReference type="PANTHER" id="PTHR43986">
    <property type="entry name" value="ELONGATION FACTOR 1-GAMMA"/>
    <property type="match status" value="1"/>
</dbReference>
<dbReference type="GO" id="GO:0003746">
    <property type="term" value="F:translation elongation factor activity"/>
    <property type="evidence" value="ECO:0007669"/>
    <property type="project" value="UniProtKB-UniRule"/>
</dbReference>
<evidence type="ECO:0000313" key="9">
    <source>
        <dbReference type="Proteomes" id="UP000807469"/>
    </source>
</evidence>
<dbReference type="InterPro" id="IPR004045">
    <property type="entry name" value="Glutathione_S-Trfase_N"/>
</dbReference>
<dbReference type="GO" id="GO:0005634">
    <property type="term" value="C:nucleus"/>
    <property type="evidence" value="ECO:0007669"/>
    <property type="project" value="TreeGrafter"/>
</dbReference>
<gene>
    <name evidence="8" type="ORF">BDN70DRAFT_872899</name>
</gene>
<protein>
    <submittedName>
        <fullName evidence="8">Elongation factor 1-gamma</fullName>
    </submittedName>
</protein>
<comment type="caution">
    <text evidence="8">The sequence shown here is derived from an EMBL/GenBank/DDBJ whole genome shotgun (WGS) entry which is preliminary data.</text>
</comment>
<dbReference type="SMART" id="SM01183">
    <property type="entry name" value="EF1G"/>
    <property type="match status" value="1"/>
</dbReference>
<dbReference type="Pfam" id="PF00043">
    <property type="entry name" value="GST_C"/>
    <property type="match status" value="1"/>
</dbReference>
<dbReference type="Proteomes" id="UP000807469">
    <property type="component" value="Unassembled WGS sequence"/>
</dbReference>
<dbReference type="PROSITE" id="PS50404">
    <property type="entry name" value="GST_NTER"/>
    <property type="match status" value="1"/>
</dbReference>
<feature type="domain" description="GST C-terminal" evidence="7">
    <location>
        <begin position="90"/>
        <end position="222"/>
    </location>
</feature>
<dbReference type="PROSITE" id="PS50040">
    <property type="entry name" value="EF1G_C"/>
    <property type="match status" value="1"/>
</dbReference>
<dbReference type="Pfam" id="PF02798">
    <property type="entry name" value="GST_N"/>
    <property type="match status" value="1"/>
</dbReference>
<feature type="region of interest" description="Disordered" evidence="4">
    <location>
        <begin position="219"/>
        <end position="267"/>
    </location>
</feature>
<dbReference type="SUPFAM" id="SSF89942">
    <property type="entry name" value="eEF1-gamma domain"/>
    <property type="match status" value="1"/>
</dbReference>
<keyword evidence="2 3" id="KW-0648">Protein biosynthesis</keyword>
<dbReference type="InterPro" id="IPR050802">
    <property type="entry name" value="EF-GSTs"/>
</dbReference>
<keyword evidence="1 3" id="KW-0251">Elongation factor</keyword>
<feature type="domain" description="EF-1-gamma C-terminal" evidence="5">
    <location>
        <begin position="261"/>
        <end position="421"/>
    </location>
</feature>
<proteinExistence type="predicted"/>
<evidence type="ECO:0000256" key="1">
    <source>
        <dbReference type="ARBA" id="ARBA00022768"/>
    </source>
</evidence>
<feature type="compositionally biased region" description="Basic and acidic residues" evidence="4">
    <location>
        <begin position="257"/>
        <end position="267"/>
    </location>
</feature>
<evidence type="ECO:0000259" key="7">
    <source>
        <dbReference type="PROSITE" id="PS50405"/>
    </source>
</evidence>
<sequence length="421" mass="46560">MAPAGTLWTIDYQSKGKAIKAAAAFGGVEIATPAAYEHFVDNKKPEFLAKFPHGKIPAWDGADGFKLFEGAAIARYIATLAPNSGLLGNSKEDAALVDQWIHLAESEVETFNAFIIGLCKGRLPYNKPIHVGLIERETRALNTLDAHLATRTFFVGERITLADIFIASIIQSAVAYTIDAELRAKLPNLMRNFETVVNQPKLAPVFGKTEYAEKAIQFVPPPKEKKPAAPAPPAAPKAEKKPKAKADDDEDDNLVPEEPKVKNPLDDLPKSTFNLEDWKRAYSNKETRGAGGALEWFYENYDAEGFSTWRIDFKYNEELTQTFMSSNQITGFFNRLEASRKYLFASVGVLGSANNSVISGALILRGQDAIPVVNVAPDWESYSYTKLDVKNNAEDKAFFEAALAWDLEINGKKWVDGKNFK</sequence>
<dbReference type="FunFam" id="1.20.1050.10:FF:000006">
    <property type="entry name" value="Elongation factor 1 gamma"/>
    <property type="match status" value="1"/>
</dbReference>
<accession>A0A9P5Z9Q8</accession>
<dbReference type="InterPro" id="IPR036433">
    <property type="entry name" value="EF1B_G_C_sf"/>
</dbReference>
<dbReference type="SUPFAM" id="SSF47616">
    <property type="entry name" value="GST C-terminal domain-like"/>
    <property type="match status" value="1"/>
</dbReference>
<name>A0A9P5Z9Q8_9AGAR</name>
<evidence type="ECO:0000256" key="3">
    <source>
        <dbReference type="PROSITE-ProRule" id="PRU00519"/>
    </source>
</evidence>
<dbReference type="Gene3D" id="3.40.30.10">
    <property type="entry name" value="Glutaredoxin"/>
    <property type="match status" value="1"/>
</dbReference>
<dbReference type="FunFam" id="3.30.70.1010:FF:000001">
    <property type="entry name" value="Elongation factor 1-gamma 1"/>
    <property type="match status" value="1"/>
</dbReference>
<keyword evidence="9" id="KW-1185">Reference proteome</keyword>
<dbReference type="InterPro" id="IPR036249">
    <property type="entry name" value="Thioredoxin-like_sf"/>
</dbReference>
<feature type="compositionally biased region" description="Basic and acidic residues" evidence="4">
    <location>
        <begin position="237"/>
        <end position="246"/>
    </location>
</feature>
<evidence type="ECO:0000259" key="5">
    <source>
        <dbReference type="PROSITE" id="PS50040"/>
    </source>
</evidence>
<dbReference type="InterPro" id="IPR004046">
    <property type="entry name" value="GST_C"/>
</dbReference>
<dbReference type="GO" id="GO:0005737">
    <property type="term" value="C:cytoplasm"/>
    <property type="evidence" value="ECO:0007669"/>
    <property type="project" value="TreeGrafter"/>
</dbReference>
<dbReference type="Gene3D" id="1.20.1050.10">
    <property type="match status" value="1"/>
</dbReference>
<dbReference type="InterPro" id="IPR001662">
    <property type="entry name" value="EF1B_G_C"/>
</dbReference>
<organism evidence="8 9">
    <name type="scientific">Pholiota conissans</name>
    <dbReference type="NCBI Taxonomy" id="109636"/>
    <lineage>
        <taxon>Eukaryota</taxon>
        <taxon>Fungi</taxon>
        <taxon>Dikarya</taxon>
        <taxon>Basidiomycota</taxon>
        <taxon>Agaricomycotina</taxon>
        <taxon>Agaricomycetes</taxon>
        <taxon>Agaricomycetidae</taxon>
        <taxon>Agaricales</taxon>
        <taxon>Agaricineae</taxon>
        <taxon>Strophariaceae</taxon>
        <taxon>Pholiota</taxon>
    </lineage>
</organism>
<reference evidence="8" key="1">
    <citation type="submission" date="2020-11" db="EMBL/GenBank/DDBJ databases">
        <authorList>
            <consortium name="DOE Joint Genome Institute"/>
            <person name="Ahrendt S."/>
            <person name="Riley R."/>
            <person name="Andreopoulos W."/>
            <person name="Labutti K."/>
            <person name="Pangilinan J."/>
            <person name="Ruiz-Duenas F.J."/>
            <person name="Barrasa J.M."/>
            <person name="Sanchez-Garcia M."/>
            <person name="Camarero S."/>
            <person name="Miyauchi S."/>
            <person name="Serrano A."/>
            <person name="Linde D."/>
            <person name="Babiker R."/>
            <person name="Drula E."/>
            <person name="Ayuso-Fernandez I."/>
            <person name="Pacheco R."/>
            <person name="Padilla G."/>
            <person name="Ferreira P."/>
            <person name="Barriuso J."/>
            <person name="Kellner H."/>
            <person name="Castanera R."/>
            <person name="Alfaro M."/>
            <person name="Ramirez L."/>
            <person name="Pisabarro A.G."/>
            <person name="Kuo A."/>
            <person name="Tritt A."/>
            <person name="Lipzen A."/>
            <person name="He G."/>
            <person name="Yan M."/>
            <person name="Ng V."/>
            <person name="Cullen D."/>
            <person name="Martin F."/>
            <person name="Rosso M.-N."/>
            <person name="Henrissat B."/>
            <person name="Hibbett D."/>
            <person name="Martinez A.T."/>
            <person name="Grigoriev I.V."/>
        </authorList>
    </citation>
    <scope>NUCLEOTIDE SEQUENCE</scope>
    <source>
        <strain evidence="8">CIRM-BRFM 674</strain>
    </source>
</reference>